<dbReference type="PANTHER" id="PTHR23106">
    <property type="entry name" value="ANGIOGENIC FACTOR WITH G PATCH AND FHA DOMAINS 1"/>
    <property type="match status" value="1"/>
</dbReference>
<evidence type="ECO:0000313" key="3">
    <source>
        <dbReference type="EMBL" id="VUZ49548.1"/>
    </source>
</evidence>
<dbReference type="AlphaFoldDB" id="A0A564YS78"/>
<keyword evidence="4" id="KW-1185">Reference proteome</keyword>
<reference evidence="3 4" key="1">
    <citation type="submission" date="2019-07" db="EMBL/GenBank/DDBJ databases">
        <authorList>
            <person name="Jastrzebski P J."/>
            <person name="Paukszto L."/>
            <person name="Jastrzebski P J."/>
        </authorList>
    </citation>
    <scope>NUCLEOTIDE SEQUENCE [LARGE SCALE GENOMIC DNA]</scope>
    <source>
        <strain evidence="3 4">WMS-il1</strain>
    </source>
</reference>
<dbReference type="Pfam" id="PF01585">
    <property type="entry name" value="G-patch"/>
    <property type="match status" value="1"/>
</dbReference>
<proteinExistence type="predicted"/>
<gene>
    <name evidence="3" type="ORF">WMSIL1_LOCUS8885</name>
</gene>
<dbReference type="SMART" id="SM00443">
    <property type="entry name" value="G_patch"/>
    <property type="match status" value="1"/>
</dbReference>
<dbReference type="InterPro" id="IPR053027">
    <property type="entry name" value="AGGF1"/>
</dbReference>
<dbReference type="InterPro" id="IPR000253">
    <property type="entry name" value="FHA_dom"/>
</dbReference>
<dbReference type="InterPro" id="IPR000467">
    <property type="entry name" value="G_patch_dom"/>
</dbReference>
<feature type="compositionally biased region" description="Basic residues" evidence="1">
    <location>
        <begin position="97"/>
        <end position="107"/>
    </location>
</feature>
<evidence type="ECO:0000256" key="1">
    <source>
        <dbReference type="SAM" id="MobiDB-lite"/>
    </source>
</evidence>
<dbReference type="PANTHER" id="PTHR23106:SF24">
    <property type="entry name" value="ANGIOGENIC FACTOR WITH G PATCH AND FHA DOMAINS 1"/>
    <property type="match status" value="1"/>
</dbReference>
<dbReference type="PROSITE" id="PS50174">
    <property type="entry name" value="G_PATCH"/>
    <property type="match status" value="1"/>
</dbReference>
<dbReference type="GO" id="GO:0003676">
    <property type="term" value="F:nucleic acid binding"/>
    <property type="evidence" value="ECO:0007669"/>
    <property type="project" value="InterPro"/>
</dbReference>
<evidence type="ECO:0000259" key="2">
    <source>
        <dbReference type="PROSITE" id="PS50174"/>
    </source>
</evidence>
<organism evidence="3 4">
    <name type="scientific">Hymenolepis diminuta</name>
    <name type="common">Rat tapeworm</name>
    <dbReference type="NCBI Taxonomy" id="6216"/>
    <lineage>
        <taxon>Eukaryota</taxon>
        <taxon>Metazoa</taxon>
        <taxon>Spiralia</taxon>
        <taxon>Lophotrochozoa</taxon>
        <taxon>Platyhelminthes</taxon>
        <taxon>Cestoda</taxon>
        <taxon>Eucestoda</taxon>
        <taxon>Cyclophyllidea</taxon>
        <taxon>Hymenolepididae</taxon>
        <taxon>Hymenolepis</taxon>
    </lineage>
</organism>
<dbReference type="Proteomes" id="UP000321570">
    <property type="component" value="Unassembled WGS sequence"/>
</dbReference>
<dbReference type="InterPro" id="IPR008984">
    <property type="entry name" value="SMAD_FHA_dom_sf"/>
</dbReference>
<evidence type="ECO:0000313" key="4">
    <source>
        <dbReference type="Proteomes" id="UP000321570"/>
    </source>
</evidence>
<feature type="region of interest" description="Disordered" evidence="1">
    <location>
        <begin position="97"/>
        <end position="122"/>
    </location>
</feature>
<feature type="compositionally biased region" description="Polar residues" evidence="1">
    <location>
        <begin position="112"/>
        <end position="122"/>
    </location>
</feature>
<sequence length="251" mass="26753">MDKKGLNGTFLNGNKLERGEKKVIKHGDVLRIGANKLLIHIHPGRETCGQCDSSEIKAAIESGAVSATASASAEKQSLSPKDASITVKNDVVKAKYGFRKKNRRSGPRQRTDTLSNDQSQYQDRAAIRRARDKATSANAQAIGATAAAQAGSGFSSTGGASVLTPIDESNVGARLLSKMGWNKGEGLGREKGGIAEPISASMRLDHRAGLGFGANAVPIDSTPSELRQARALSVTQERYRQIEERERRGQA</sequence>
<dbReference type="Pfam" id="PF00498">
    <property type="entry name" value="FHA"/>
    <property type="match status" value="1"/>
</dbReference>
<name>A0A564YS78_HYMDI</name>
<feature type="domain" description="G-patch" evidence="2">
    <location>
        <begin position="168"/>
        <end position="215"/>
    </location>
</feature>
<dbReference type="Gene3D" id="2.60.200.20">
    <property type="match status" value="1"/>
</dbReference>
<protein>
    <recommendedName>
        <fullName evidence="2">G-patch domain-containing protein</fullName>
    </recommendedName>
</protein>
<dbReference type="EMBL" id="CABIJS010000333">
    <property type="protein sequence ID" value="VUZ49548.1"/>
    <property type="molecule type" value="Genomic_DNA"/>
</dbReference>
<accession>A0A564YS78</accession>
<dbReference type="SUPFAM" id="SSF49879">
    <property type="entry name" value="SMAD/FHA domain"/>
    <property type="match status" value="1"/>
</dbReference>